<evidence type="ECO:0000313" key="2">
    <source>
        <dbReference type="Proteomes" id="UP000009135"/>
    </source>
</evidence>
<dbReference type="KEGG" id="mhe:MHC_02290"/>
<proteinExistence type="predicted"/>
<name>H6N6Q2_MYCHN</name>
<sequence length="122" mass="13405">MVNKFLLLGGSSAAAVSVGVGLNALGSSSPLKQVTKALHKPSSCTVFLVESEGNRKASIMGDLETLKRDGKIEEDLWNTLQKVCEKSPDRRVYVGNIGNPKKLTHEERYQQITWTFVDKTVN</sequence>
<accession>H6N6Q2</accession>
<evidence type="ECO:0000313" key="1">
    <source>
        <dbReference type="EMBL" id="AEW45324.1"/>
    </source>
</evidence>
<dbReference type="HOGENOM" id="CLU_2024146_0_0_14"/>
<dbReference type="Proteomes" id="UP000009135">
    <property type="component" value="Chromosome"/>
</dbReference>
<protein>
    <submittedName>
        <fullName evidence="1">Uncharacterized protein</fullName>
    </submittedName>
</protein>
<gene>
    <name evidence="1" type="ordered locus">MHC_02290</name>
</gene>
<dbReference type="EMBL" id="CP003199">
    <property type="protein sequence ID" value="AEW45324.1"/>
    <property type="molecule type" value="Genomic_DNA"/>
</dbReference>
<dbReference type="OrthoDB" id="402748at2"/>
<dbReference type="AlphaFoldDB" id="H6N6Q2"/>
<organism evidence="1 2">
    <name type="scientific">Mycoplasma haemocanis (strain Illinois)</name>
    <dbReference type="NCBI Taxonomy" id="1111676"/>
    <lineage>
        <taxon>Bacteria</taxon>
        <taxon>Bacillati</taxon>
        <taxon>Mycoplasmatota</taxon>
        <taxon>Mollicutes</taxon>
        <taxon>Mycoplasmataceae</taxon>
        <taxon>Mycoplasma</taxon>
    </lineage>
</organism>
<reference evidence="1 2" key="1">
    <citation type="journal article" date="2012" name="J. Bacteriol.">
        <title>Complete genome sequence of Mycoplasma haemocanis strain Illinois.</title>
        <authorList>
            <person name="do Nascimento N.C."/>
            <person name="Guimaraes A.M."/>
            <person name="Santos A.P."/>
            <person name="Sanmiguel P.J."/>
            <person name="Messick J.B."/>
        </authorList>
    </citation>
    <scope>NUCLEOTIDE SEQUENCE [LARGE SCALE GENOMIC DNA]</scope>
    <source>
        <strain evidence="1 2">Illinois</strain>
    </source>
</reference>
<keyword evidence="2" id="KW-1185">Reference proteome</keyword>